<sequence>MLMLTSGSTGNAKAVVLTHRQVLASVSGKTGACALPAGRPFLNWIGLDHVGAFVEIHLHALWVNEDQIHVQAADVVSAPAYFLDLLSRHRVSRSFAPNFFLASLVSAAAAAAGVATGEAAVASTNAPSWDLSDLKFLVSGGEANDIKTCVAASALLEKYGAPRGVIAPGFGMTETCAGSIYNTRAPDYDLANGYKVASLGKCIKGMEMRVTLGLRRRDGQPESSGVDAVLAQPNQPGDLEVRGEMVFKEYYRNSAATADAFTHDGWFRTGDRAVLDSDGNLCLVGRVKEVINILGVKVPTNDLQSCLDQAIEGCHIDRLIVFPSRADTTEQVTVACREVKGHTITDGDMYEIENRLVQACMMVTASRPVIFMLGPESLRLLPTTTLGKISRAKMQSLYEDGAFNPDVKRWRSVVDDFKLHRRGDIYHGGDQDTTAAAATVEEMALIEDFKSISTNDAIGQTIFQAHTSLWELGYTSMDIVRLKHAIDARLGLFIPIIMIMKNPTARSLAAAISKLRSMKDATHSTSIVDKGEEQHSPGINGHSLGNHDSDEADRKYDPVVAFRASGTKTPLWLVHPGVGEVLVFVGLAQQLSDDDRPLYALRARGFEPGETRFGDINETVSTYVAAIRRVQPQGPYAIAGYSYGAMLAFEIAKRLDGEHGQETKFLGSFNLPPNIKMRMRQLNWNMCLLHLAYFLGLTTEDAHEILQREHHDSYRADGEDRGDGFSALGRDTALARVLGISDSQRMSELGLSEWELTRWADVAYGLQSMAIDYEPSGMVDSIHVFHAEPLKVVAASREEWLRDHLGKWADFSRSAPTFTQVGGAHYTMLGPDHVSGFAPKLKEALRDRGV</sequence>
<dbReference type="Gene3D" id="1.10.1200.10">
    <property type="entry name" value="ACP-like"/>
    <property type="match status" value="1"/>
</dbReference>
<dbReference type="Pfam" id="PF00501">
    <property type="entry name" value="AMP-binding"/>
    <property type="match status" value="1"/>
</dbReference>
<evidence type="ECO:0000313" key="3">
    <source>
        <dbReference type="EMBL" id="KAL1848713.1"/>
    </source>
</evidence>
<dbReference type="InterPro" id="IPR009081">
    <property type="entry name" value="PP-bd_ACP"/>
</dbReference>
<dbReference type="SUPFAM" id="SSF47336">
    <property type="entry name" value="ACP-like"/>
    <property type="match status" value="1"/>
</dbReference>
<dbReference type="InterPro" id="IPR001031">
    <property type="entry name" value="Thioesterase"/>
</dbReference>
<evidence type="ECO:0000256" key="1">
    <source>
        <dbReference type="SAM" id="MobiDB-lite"/>
    </source>
</evidence>
<dbReference type="EMBL" id="JAWRVE010000213">
    <property type="protein sequence ID" value="KAL1848713.1"/>
    <property type="molecule type" value="Genomic_DNA"/>
</dbReference>
<dbReference type="PROSITE" id="PS50075">
    <property type="entry name" value="CARRIER"/>
    <property type="match status" value="1"/>
</dbReference>
<dbReference type="SUPFAM" id="SSF53474">
    <property type="entry name" value="alpha/beta-Hydrolases"/>
    <property type="match status" value="1"/>
</dbReference>
<feature type="domain" description="Carrier" evidence="2">
    <location>
        <begin position="436"/>
        <end position="516"/>
    </location>
</feature>
<dbReference type="SUPFAM" id="SSF56801">
    <property type="entry name" value="Acetyl-CoA synthetase-like"/>
    <property type="match status" value="1"/>
</dbReference>
<dbReference type="InterPro" id="IPR036736">
    <property type="entry name" value="ACP-like_sf"/>
</dbReference>
<dbReference type="Gene3D" id="3.40.50.12780">
    <property type="entry name" value="N-terminal domain of ligase-like"/>
    <property type="match status" value="1"/>
</dbReference>
<feature type="region of interest" description="Disordered" evidence="1">
    <location>
        <begin position="523"/>
        <end position="552"/>
    </location>
</feature>
<dbReference type="Gene3D" id="3.40.50.1820">
    <property type="entry name" value="alpha/beta hydrolase"/>
    <property type="match status" value="1"/>
</dbReference>
<proteinExistence type="predicted"/>
<dbReference type="Proteomes" id="UP001583177">
    <property type="component" value="Unassembled WGS sequence"/>
</dbReference>
<dbReference type="InterPro" id="IPR000873">
    <property type="entry name" value="AMP-dep_synth/lig_dom"/>
</dbReference>
<dbReference type="InterPro" id="IPR045851">
    <property type="entry name" value="AMP-bd_C_sf"/>
</dbReference>
<dbReference type="InterPro" id="IPR029058">
    <property type="entry name" value="AB_hydrolase_fold"/>
</dbReference>
<dbReference type="InterPro" id="IPR042099">
    <property type="entry name" value="ANL_N_sf"/>
</dbReference>
<comment type="caution">
    <text evidence="3">The sequence shown here is derived from an EMBL/GenBank/DDBJ whole genome shotgun (WGS) entry which is preliminary data.</text>
</comment>
<accession>A0ABR3VYP9</accession>
<evidence type="ECO:0000259" key="2">
    <source>
        <dbReference type="PROSITE" id="PS50075"/>
    </source>
</evidence>
<dbReference type="PANTHER" id="PTHR24096:SF267">
    <property type="entry name" value="MALONATE--COA LIGASE ACSF3, MITOCHONDRIAL"/>
    <property type="match status" value="1"/>
</dbReference>
<dbReference type="Pfam" id="PF00975">
    <property type="entry name" value="Thioesterase"/>
    <property type="match status" value="1"/>
</dbReference>
<reference evidence="3 4" key="1">
    <citation type="journal article" date="2024" name="IMA Fungus">
        <title>IMA Genome - F19 : A genome assembly and annotation guide to empower mycologists, including annotated draft genome sequences of Ceratocystis pirilliformis, Diaporthe australafricana, Fusarium ophioides, Paecilomyces lecythidis, and Sporothrix stenoceras.</title>
        <authorList>
            <person name="Aylward J."/>
            <person name="Wilson A.M."/>
            <person name="Visagie C.M."/>
            <person name="Spraker J."/>
            <person name="Barnes I."/>
            <person name="Buitendag C."/>
            <person name="Ceriani C."/>
            <person name="Del Mar Angel L."/>
            <person name="du Plessis D."/>
            <person name="Fuchs T."/>
            <person name="Gasser K."/>
            <person name="Kramer D."/>
            <person name="Li W."/>
            <person name="Munsamy K."/>
            <person name="Piso A."/>
            <person name="Price J.L."/>
            <person name="Sonnekus B."/>
            <person name="Thomas C."/>
            <person name="van der Nest A."/>
            <person name="van Dijk A."/>
            <person name="van Heerden A."/>
            <person name="van Vuuren N."/>
            <person name="Yilmaz N."/>
            <person name="Duong T.A."/>
            <person name="van der Merwe N.A."/>
            <person name="Wingfield M.J."/>
            <person name="Wingfield B.D."/>
        </authorList>
    </citation>
    <scope>NUCLEOTIDE SEQUENCE [LARGE SCALE GENOMIC DNA]</scope>
    <source>
        <strain evidence="3 4">CMW 18300</strain>
    </source>
</reference>
<dbReference type="Gene3D" id="3.30.300.30">
    <property type="match status" value="1"/>
</dbReference>
<dbReference type="PANTHER" id="PTHR24096">
    <property type="entry name" value="LONG-CHAIN-FATTY-ACID--COA LIGASE"/>
    <property type="match status" value="1"/>
</dbReference>
<dbReference type="InterPro" id="IPR020845">
    <property type="entry name" value="AMP-binding_CS"/>
</dbReference>
<name>A0ABR3VYP9_9PEZI</name>
<dbReference type="PROSITE" id="PS00455">
    <property type="entry name" value="AMP_BINDING"/>
    <property type="match status" value="1"/>
</dbReference>
<gene>
    <name evidence="3" type="ORF">Daus18300_013503</name>
</gene>
<organism evidence="3 4">
    <name type="scientific">Diaporthe australafricana</name>
    <dbReference type="NCBI Taxonomy" id="127596"/>
    <lineage>
        <taxon>Eukaryota</taxon>
        <taxon>Fungi</taxon>
        <taxon>Dikarya</taxon>
        <taxon>Ascomycota</taxon>
        <taxon>Pezizomycotina</taxon>
        <taxon>Sordariomycetes</taxon>
        <taxon>Sordariomycetidae</taxon>
        <taxon>Diaporthales</taxon>
        <taxon>Diaporthaceae</taxon>
        <taxon>Diaporthe</taxon>
    </lineage>
</organism>
<evidence type="ECO:0000313" key="4">
    <source>
        <dbReference type="Proteomes" id="UP001583177"/>
    </source>
</evidence>
<keyword evidence="4" id="KW-1185">Reference proteome</keyword>
<protein>
    <submittedName>
        <fullName evidence="3">NRPS-like protein biosynthetic cluster</fullName>
    </submittedName>
</protein>
<dbReference type="Pfam" id="PF00550">
    <property type="entry name" value="PP-binding"/>
    <property type="match status" value="1"/>
</dbReference>